<dbReference type="InterPro" id="IPR004358">
    <property type="entry name" value="Sig_transdc_His_kin-like_C"/>
</dbReference>
<accession>A0A2P8HAJ5</accession>
<dbReference type="GO" id="GO:0016036">
    <property type="term" value="P:cellular response to phosphate starvation"/>
    <property type="evidence" value="ECO:0007669"/>
    <property type="project" value="TreeGrafter"/>
</dbReference>
<dbReference type="EC" id="2.7.13.3" evidence="3"/>
<dbReference type="EMBL" id="PYAV01000011">
    <property type="protein sequence ID" value="PSL43221.1"/>
    <property type="molecule type" value="Genomic_DNA"/>
</dbReference>
<evidence type="ECO:0000256" key="3">
    <source>
        <dbReference type="ARBA" id="ARBA00012438"/>
    </source>
</evidence>
<dbReference type="PRINTS" id="PR00344">
    <property type="entry name" value="BCTRLSENSOR"/>
</dbReference>
<dbReference type="InterPro" id="IPR036890">
    <property type="entry name" value="HATPase_C_sf"/>
</dbReference>
<evidence type="ECO:0000259" key="13">
    <source>
        <dbReference type="PROSITE" id="PS50109"/>
    </source>
</evidence>
<evidence type="ECO:0000256" key="9">
    <source>
        <dbReference type="ARBA" id="ARBA00022840"/>
    </source>
</evidence>
<proteinExistence type="predicted"/>
<dbReference type="GO" id="GO:0000155">
    <property type="term" value="F:phosphorelay sensor kinase activity"/>
    <property type="evidence" value="ECO:0007669"/>
    <property type="project" value="InterPro"/>
</dbReference>
<evidence type="ECO:0000256" key="2">
    <source>
        <dbReference type="ARBA" id="ARBA00004651"/>
    </source>
</evidence>
<evidence type="ECO:0000256" key="5">
    <source>
        <dbReference type="ARBA" id="ARBA00022553"/>
    </source>
</evidence>
<evidence type="ECO:0000256" key="11">
    <source>
        <dbReference type="ARBA" id="ARBA00023136"/>
    </source>
</evidence>
<keyword evidence="8 15" id="KW-0418">Kinase</keyword>
<dbReference type="PROSITE" id="PS50109">
    <property type="entry name" value="HIS_KIN"/>
    <property type="match status" value="1"/>
</dbReference>
<keyword evidence="9" id="KW-0067">ATP-binding</keyword>
<evidence type="ECO:0000256" key="1">
    <source>
        <dbReference type="ARBA" id="ARBA00000085"/>
    </source>
</evidence>
<dbReference type="SUPFAM" id="SSF55874">
    <property type="entry name" value="ATPase domain of HSP90 chaperone/DNA topoisomerase II/histidine kinase"/>
    <property type="match status" value="1"/>
</dbReference>
<comment type="catalytic activity">
    <reaction evidence="1">
        <text>ATP + protein L-histidine = ADP + protein N-phospho-L-histidine.</text>
        <dbReference type="EC" id="2.7.13.3"/>
    </reaction>
</comment>
<keyword evidence="5" id="KW-0597">Phosphoprotein</keyword>
<name>A0A2P8HAJ5_9BACI</name>
<dbReference type="InterPro" id="IPR003594">
    <property type="entry name" value="HATPase_dom"/>
</dbReference>
<dbReference type="InterPro" id="IPR036097">
    <property type="entry name" value="HisK_dim/P_sf"/>
</dbReference>
<evidence type="ECO:0000256" key="7">
    <source>
        <dbReference type="ARBA" id="ARBA00022741"/>
    </source>
</evidence>
<dbReference type="InterPro" id="IPR003661">
    <property type="entry name" value="HisK_dim/P_dom"/>
</dbReference>
<sequence>MHTIIISLIALVSGYFIYAAACSLVDQLPAEQDNRGQVFREQFGALLVISVPLVTLIGAFFHYYFSKKVIRPIQQLEHSVTDLKKGVYPEEVTTSSFKELENLSTHMNDLSRRLQENEVLRDKMMTDMAHELRTPFSNINGYLEALKTGVIDGSPQLYASLHKEAQKLTGMIDQLQEMNRWNEHSPEILGEKYVQDIQPVLEETSEMFMLKFQEQGIPFEVKVEAAKLTFHKEAVEQAVANLLNNAYDYYEGSQPVKLQGHSEEEVYRISVISPGPFISEADRKWLFERFYRADHSRSRKTGGTGLGLSIVKDIIVQHHGGAVSVTSEKGVHTFELNLPL</sequence>
<keyword evidence="12" id="KW-1133">Transmembrane helix</keyword>
<dbReference type="PANTHER" id="PTHR45453:SF1">
    <property type="entry name" value="PHOSPHATE REGULON SENSOR PROTEIN PHOR"/>
    <property type="match status" value="1"/>
</dbReference>
<dbReference type="PROSITE" id="PS50885">
    <property type="entry name" value="HAMP"/>
    <property type="match status" value="1"/>
</dbReference>
<dbReference type="InterPro" id="IPR005467">
    <property type="entry name" value="His_kinase_dom"/>
</dbReference>
<dbReference type="CDD" id="cd00082">
    <property type="entry name" value="HisKA"/>
    <property type="match status" value="1"/>
</dbReference>
<keyword evidence="12" id="KW-0812">Transmembrane</keyword>
<dbReference type="InterPro" id="IPR050351">
    <property type="entry name" value="BphY/WalK/GraS-like"/>
</dbReference>
<evidence type="ECO:0000259" key="14">
    <source>
        <dbReference type="PROSITE" id="PS50885"/>
    </source>
</evidence>
<gene>
    <name evidence="15" type="ORF">B0H94_11144</name>
</gene>
<feature type="domain" description="Histidine kinase" evidence="13">
    <location>
        <begin position="127"/>
        <end position="340"/>
    </location>
</feature>
<keyword evidence="6" id="KW-0808">Transferase</keyword>
<dbReference type="Proteomes" id="UP000242310">
    <property type="component" value="Unassembled WGS sequence"/>
</dbReference>
<dbReference type="Gene3D" id="1.10.287.130">
    <property type="match status" value="1"/>
</dbReference>
<dbReference type="SUPFAM" id="SSF47384">
    <property type="entry name" value="Homodimeric domain of signal transducing histidine kinase"/>
    <property type="match status" value="1"/>
</dbReference>
<comment type="subcellular location">
    <subcellularLocation>
        <location evidence="2">Cell membrane</location>
        <topology evidence="2">Multi-pass membrane protein</topology>
    </subcellularLocation>
</comment>
<dbReference type="InterPro" id="IPR003660">
    <property type="entry name" value="HAMP_dom"/>
</dbReference>
<dbReference type="SMART" id="SM00388">
    <property type="entry name" value="HisKA"/>
    <property type="match status" value="1"/>
</dbReference>
<feature type="domain" description="HAMP" evidence="14">
    <location>
        <begin position="67"/>
        <end position="119"/>
    </location>
</feature>
<keyword evidence="4" id="KW-1003">Cell membrane</keyword>
<dbReference type="CDD" id="cd00075">
    <property type="entry name" value="HATPase"/>
    <property type="match status" value="1"/>
</dbReference>
<dbReference type="PANTHER" id="PTHR45453">
    <property type="entry name" value="PHOSPHATE REGULON SENSOR PROTEIN PHOR"/>
    <property type="match status" value="1"/>
</dbReference>
<dbReference type="AlphaFoldDB" id="A0A2P8HAJ5"/>
<keyword evidence="11 12" id="KW-0472">Membrane</keyword>
<dbReference type="Gene3D" id="6.10.340.10">
    <property type="match status" value="1"/>
</dbReference>
<protein>
    <recommendedName>
        <fullName evidence="3">histidine kinase</fullName>
        <ecNumber evidence="3">2.7.13.3</ecNumber>
    </recommendedName>
</protein>
<keyword evidence="10" id="KW-0902">Two-component regulatory system</keyword>
<reference evidence="15 16" key="1">
    <citation type="submission" date="2018-03" db="EMBL/GenBank/DDBJ databases">
        <title>Genomic Encyclopedia of Type Strains, Phase III (KMG-III): the genomes of soil and plant-associated and newly described type strains.</title>
        <authorList>
            <person name="Whitman W."/>
        </authorList>
    </citation>
    <scope>NUCLEOTIDE SEQUENCE [LARGE SCALE GENOMIC DNA]</scope>
    <source>
        <strain evidence="15 16">CGMCC 1.07653</strain>
    </source>
</reference>
<keyword evidence="16" id="KW-1185">Reference proteome</keyword>
<evidence type="ECO:0000256" key="12">
    <source>
        <dbReference type="SAM" id="Phobius"/>
    </source>
</evidence>
<dbReference type="Pfam" id="PF00512">
    <property type="entry name" value="HisKA"/>
    <property type="match status" value="1"/>
</dbReference>
<dbReference type="Pfam" id="PF02518">
    <property type="entry name" value="HATPase_c"/>
    <property type="match status" value="1"/>
</dbReference>
<dbReference type="GO" id="GO:0005886">
    <property type="term" value="C:plasma membrane"/>
    <property type="evidence" value="ECO:0007669"/>
    <property type="project" value="UniProtKB-SubCell"/>
</dbReference>
<evidence type="ECO:0000256" key="8">
    <source>
        <dbReference type="ARBA" id="ARBA00022777"/>
    </source>
</evidence>
<evidence type="ECO:0000256" key="4">
    <source>
        <dbReference type="ARBA" id="ARBA00022475"/>
    </source>
</evidence>
<evidence type="ECO:0000256" key="6">
    <source>
        <dbReference type="ARBA" id="ARBA00022679"/>
    </source>
</evidence>
<feature type="transmembrane region" description="Helical" evidence="12">
    <location>
        <begin position="43"/>
        <end position="65"/>
    </location>
</feature>
<keyword evidence="7" id="KW-0547">Nucleotide-binding</keyword>
<evidence type="ECO:0000256" key="10">
    <source>
        <dbReference type="ARBA" id="ARBA00023012"/>
    </source>
</evidence>
<dbReference type="SMART" id="SM00387">
    <property type="entry name" value="HATPase_c"/>
    <property type="match status" value="1"/>
</dbReference>
<evidence type="ECO:0000313" key="16">
    <source>
        <dbReference type="Proteomes" id="UP000242310"/>
    </source>
</evidence>
<dbReference type="GO" id="GO:0004721">
    <property type="term" value="F:phosphoprotein phosphatase activity"/>
    <property type="evidence" value="ECO:0007669"/>
    <property type="project" value="TreeGrafter"/>
</dbReference>
<organism evidence="15 16">
    <name type="scientific">Salsuginibacillus halophilus</name>
    <dbReference type="NCBI Taxonomy" id="517424"/>
    <lineage>
        <taxon>Bacteria</taxon>
        <taxon>Bacillati</taxon>
        <taxon>Bacillota</taxon>
        <taxon>Bacilli</taxon>
        <taxon>Bacillales</taxon>
        <taxon>Bacillaceae</taxon>
        <taxon>Salsuginibacillus</taxon>
    </lineage>
</organism>
<dbReference type="Gene3D" id="3.30.565.10">
    <property type="entry name" value="Histidine kinase-like ATPase, C-terminal domain"/>
    <property type="match status" value="1"/>
</dbReference>
<evidence type="ECO:0000313" key="15">
    <source>
        <dbReference type="EMBL" id="PSL43221.1"/>
    </source>
</evidence>
<dbReference type="GO" id="GO:0005524">
    <property type="term" value="F:ATP binding"/>
    <property type="evidence" value="ECO:0007669"/>
    <property type="project" value="UniProtKB-KW"/>
</dbReference>
<comment type="caution">
    <text evidence="15">The sequence shown here is derived from an EMBL/GenBank/DDBJ whole genome shotgun (WGS) entry which is preliminary data.</text>
</comment>